<keyword evidence="10" id="KW-0539">Nucleus</keyword>
<keyword evidence="8" id="KW-0238">DNA-binding</keyword>
<dbReference type="AlphaFoldDB" id="A0A4V1J5J9"/>
<keyword evidence="4" id="KW-0677">Repeat</keyword>
<dbReference type="FunFam" id="3.30.160.60:FF:002343">
    <property type="entry name" value="Zinc finger protein 33A"/>
    <property type="match status" value="1"/>
</dbReference>
<dbReference type="GO" id="GO:0000981">
    <property type="term" value="F:DNA-binding transcription factor activity, RNA polymerase II-specific"/>
    <property type="evidence" value="ECO:0007669"/>
    <property type="project" value="UniProtKB-ARBA"/>
</dbReference>
<dbReference type="PANTHER" id="PTHR23235">
    <property type="entry name" value="KRUEPPEL-LIKE TRANSCRIPTION FACTOR"/>
    <property type="match status" value="1"/>
</dbReference>
<dbReference type="Gene3D" id="3.30.160.60">
    <property type="entry name" value="Classic Zinc Finger"/>
    <property type="match status" value="4"/>
</dbReference>
<dbReference type="GO" id="GO:0005634">
    <property type="term" value="C:nucleus"/>
    <property type="evidence" value="ECO:0007669"/>
    <property type="project" value="UniProtKB-SubCell"/>
</dbReference>
<dbReference type="FunFam" id="3.30.160.60:FF:000125">
    <property type="entry name" value="Putative zinc finger protein 143"/>
    <property type="match status" value="1"/>
</dbReference>
<dbReference type="SMART" id="SM00355">
    <property type="entry name" value="ZnF_C2H2"/>
    <property type="match status" value="4"/>
</dbReference>
<feature type="compositionally biased region" description="Pro residues" evidence="12">
    <location>
        <begin position="180"/>
        <end position="194"/>
    </location>
</feature>
<dbReference type="PROSITE" id="PS00028">
    <property type="entry name" value="ZINC_FINGER_C2H2_1"/>
    <property type="match status" value="4"/>
</dbReference>
<dbReference type="EMBL" id="ML002280">
    <property type="protein sequence ID" value="RKP39319.1"/>
    <property type="molecule type" value="Genomic_DNA"/>
</dbReference>
<evidence type="ECO:0000256" key="11">
    <source>
        <dbReference type="PROSITE-ProRule" id="PRU00042"/>
    </source>
</evidence>
<dbReference type="InterPro" id="IPR036236">
    <property type="entry name" value="Znf_C2H2_sf"/>
</dbReference>
<evidence type="ECO:0000256" key="13">
    <source>
        <dbReference type="SAM" id="Phobius"/>
    </source>
</evidence>
<gene>
    <name evidence="15" type="ORF">BJ085DRAFT_39952</name>
</gene>
<dbReference type="FunFam" id="3.30.160.60:FF:000072">
    <property type="entry name" value="zinc finger protein 143 isoform X1"/>
    <property type="match status" value="1"/>
</dbReference>
<organism evidence="15 16">
    <name type="scientific">Dimargaris cristalligena</name>
    <dbReference type="NCBI Taxonomy" id="215637"/>
    <lineage>
        <taxon>Eukaryota</taxon>
        <taxon>Fungi</taxon>
        <taxon>Fungi incertae sedis</taxon>
        <taxon>Zoopagomycota</taxon>
        <taxon>Kickxellomycotina</taxon>
        <taxon>Dimargaritomycetes</taxon>
        <taxon>Dimargaritales</taxon>
        <taxon>Dimargaritaceae</taxon>
        <taxon>Dimargaris</taxon>
    </lineage>
</organism>
<feature type="region of interest" description="Disordered" evidence="12">
    <location>
        <begin position="1"/>
        <end position="46"/>
    </location>
</feature>
<reference evidence="16" key="1">
    <citation type="journal article" date="2018" name="Nat. Microbiol.">
        <title>Leveraging single-cell genomics to expand the fungal tree of life.</title>
        <authorList>
            <person name="Ahrendt S.R."/>
            <person name="Quandt C.A."/>
            <person name="Ciobanu D."/>
            <person name="Clum A."/>
            <person name="Salamov A."/>
            <person name="Andreopoulos B."/>
            <person name="Cheng J.F."/>
            <person name="Woyke T."/>
            <person name="Pelin A."/>
            <person name="Henrissat B."/>
            <person name="Reynolds N.K."/>
            <person name="Benny G.L."/>
            <person name="Smith M.E."/>
            <person name="James T.Y."/>
            <person name="Grigoriev I.V."/>
        </authorList>
    </citation>
    <scope>NUCLEOTIDE SEQUENCE [LARGE SCALE GENOMIC DNA]</scope>
    <source>
        <strain evidence="16">RSA 468</strain>
    </source>
</reference>
<evidence type="ECO:0000256" key="9">
    <source>
        <dbReference type="ARBA" id="ARBA00023163"/>
    </source>
</evidence>
<evidence type="ECO:0000256" key="10">
    <source>
        <dbReference type="ARBA" id="ARBA00023242"/>
    </source>
</evidence>
<keyword evidence="5 11" id="KW-0863">Zinc-finger</keyword>
<dbReference type="FunFam" id="3.30.160.60:FF:000931">
    <property type="entry name" value="zinc finger protein 697"/>
    <property type="match status" value="1"/>
</dbReference>
<comment type="subcellular location">
    <subcellularLocation>
        <location evidence="1">Nucleus</location>
    </subcellularLocation>
</comment>
<name>A0A4V1J5J9_9FUNG</name>
<dbReference type="Pfam" id="PF00096">
    <property type="entry name" value="zf-C2H2"/>
    <property type="match status" value="4"/>
</dbReference>
<dbReference type="GO" id="GO:0008270">
    <property type="term" value="F:zinc ion binding"/>
    <property type="evidence" value="ECO:0007669"/>
    <property type="project" value="UniProtKB-KW"/>
</dbReference>
<keyword evidence="9" id="KW-0804">Transcription</keyword>
<evidence type="ECO:0000256" key="4">
    <source>
        <dbReference type="ARBA" id="ARBA00022737"/>
    </source>
</evidence>
<evidence type="ECO:0000256" key="7">
    <source>
        <dbReference type="ARBA" id="ARBA00023015"/>
    </source>
</evidence>
<keyword evidence="3" id="KW-0479">Metal-binding</keyword>
<evidence type="ECO:0000259" key="14">
    <source>
        <dbReference type="PROSITE" id="PS50157"/>
    </source>
</evidence>
<dbReference type="STRING" id="215637.A0A4V1J5J9"/>
<feature type="domain" description="C2H2-type" evidence="14">
    <location>
        <begin position="54"/>
        <end position="83"/>
    </location>
</feature>
<keyword evidence="13" id="KW-1133">Transmembrane helix</keyword>
<sequence length="317" mass="34809">MDIHTLLNDTETFSPVESPGGSPQLSPLVDDDLSEDSISPPLSPGGLDNVERPYICAWSTCQKAFARKSDLMRHRRIHTGERPYPCDWPNCGKRFIQRSALTVHYRTHTGERPHTCDFCNKNFSDSSSLARHRRTHTGKRPYACDHLGCGRTFTRRTTLTKHQLLHSDPARAFPATASMPSPPSHSAPPSPPTNHPSASSSPNMPYVISPPMSAHSSPTDISRCSSHVSSPPCHGSDPHHPYHAASLALPSIRSHPTPSRYYQVSPISSRGLRPAPYSIPQGSPPFPRGYVSPFFLFFCSALLLALAPSSFLPSPSY</sequence>
<evidence type="ECO:0000256" key="2">
    <source>
        <dbReference type="ARBA" id="ARBA00006991"/>
    </source>
</evidence>
<feature type="domain" description="C2H2-type" evidence="14">
    <location>
        <begin position="142"/>
        <end position="171"/>
    </location>
</feature>
<accession>A0A4V1J5J9</accession>
<feature type="domain" description="C2H2-type" evidence="14">
    <location>
        <begin position="84"/>
        <end position="113"/>
    </location>
</feature>
<keyword evidence="6" id="KW-0862">Zinc</keyword>
<dbReference type="PANTHER" id="PTHR23235:SF120">
    <property type="entry name" value="KRUPPEL-LIKE FACTOR 15"/>
    <property type="match status" value="1"/>
</dbReference>
<protein>
    <recommendedName>
        <fullName evidence="14">C2H2-type domain-containing protein</fullName>
    </recommendedName>
</protein>
<evidence type="ECO:0000313" key="16">
    <source>
        <dbReference type="Proteomes" id="UP000268162"/>
    </source>
</evidence>
<evidence type="ECO:0000256" key="5">
    <source>
        <dbReference type="ARBA" id="ARBA00022771"/>
    </source>
</evidence>
<proteinExistence type="inferred from homology"/>
<evidence type="ECO:0000256" key="3">
    <source>
        <dbReference type="ARBA" id="ARBA00022723"/>
    </source>
</evidence>
<feature type="compositionally biased region" description="Polar residues" evidence="12">
    <location>
        <begin position="214"/>
        <end position="229"/>
    </location>
</feature>
<keyword evidence="7" id="KW-0805">Transcription regulation</keyword>
<keyword evidence="13" id="KW-0472">Membrane</keyword>
<dbReference type="SUPFAM" id="SSF57667">
    <property type="entry name" value="beta-beta-alpha zinc fingers"/>
    <property type="match status" value="2"/>
</dbReference>
<keyword evidence="16" id="KW-1185">Reference proteome</keyword>
<evidence type="ECO:0000256" key="1">
    <source>
        <dbReference type="ARBA" id="ARBA00004123"/>
    </source>
</evidence>
<dbReference type="Proteomes" id="UP000268162">
    <property type="component" value="Unassembled WGS sequence"/>
</dbReference>
<dbReference type="PROSITE" id="PS50157">
    <property type="entry name" value="ZINC_FINGER_C2H2_2"/>
    <property type="match status" value="4"/>
</dbReference>
<feature type="compositionally biased region" description="Polar residues" evidence="12">
    <location>
        <begin position="7"/>
        <end position="25"/>
    </location>
</feature>
<feature type="transmembrane region" description="Helical" evidence="13">
    <location>
        <begin position="290"/>
        <end position="312"/>
    </location>
</feature>
<evidence type="ECO:0000256" key="8">
    <source>
        <dbReference type="ARBA" id="ARBA00023125"/>
    </source>
</evidence>
<evidence type="ECO:0000313" key="15">
    <source>
        <dbReference type="EMBL" id="RKP39319.1"/>
    </source>
</evidence>
<evidence type="ECO:0000256" key="6">
    <source>
        <dbReference type="ARBA" id="ARBA00022833"/>
    </source>
</evidence>
<keyword evidence="13" id="KW-0812">Transmembrane</keyword>
<dbReference type="InterPro" id="IPR013087">
    <property type="entry name" value="Znf_C2H2_type"/>
</dbReference>
<dbReference type="GO" id="GO:0000978">
    <property type="term" value="F:RNA polymerase II cis-regulatory region sequence-specific DNA binding"/>
    <property type="evidence" value="ECO:0007669"/>
    <property type="project" value="TreeGrafter"/>
</dbReference>
<comment type="similarity">
    <text evidence="2">Belongs to the krueppel C2H2-type zinc-finger protein family.</text>
</comment>
<feature type="region of interest" description="Disordered" evidence="12">
    <location>
        <begin position="172"/>
        <end position="237"/>
    </location>
</feature>
<feature type="domain" description="C2H2-type" evidence="14">
    <location>
        <begin position="114"/>
        <end position="141"/>
    </location>
</feature>
<evidence type="ECO:0000256" key="12">
    <source>
        <dbReference type="SAM" id="MobiDB-lite"/>
    </source>
</evidence>